<evidence type="ECO:0000313" key="2">
    <source>
        <dbReference type="Proteomes" id="UP001054902"/>
    </source>
</evidence>
<protein>
    <recommendedName>
        <fullName evidence="3">Leucine-rich repeat domain-containing protein</fullName>
    </recommendedName>
</protein>
<gene>
    <name evidence="1" type="ORF">CTEN210_00523</name>
</gene>
<dbReference type="EMBL" id="BLLK01000019">
    <property type="protein sequence ID" value="GFH44049.1"/>
    <property type="molecule type" value="Genomic_DNA"/>
</dbReference>
<dbReference type="InterPro" id="IPR026906">
    <property type="entry name" value="LRR_5"/>
</dbReference>
<name>A0AAD3CEA5_9STRA</name>
<dbReference type="AlphaFoldDB" id="A0AAD3CEA5"/>
<evidence type="ECO:0000313" key="1">
    <source>
        <dbReference type="EMBL" id="GFH44049.1"/>
    </source>
</evidence>
<keyword evidence="2" id="KW-1185">Reference proteome</keyword>
<organism evidence="1 2">
    <name type="scientific">Chaetoceros tenuissimus</name>
    <dbReference type="NCBI Taxonomy" id="426638"/>
    <lineage>
        <taxon>Eukaryota</taxon>
        <taxon>Sar</taxon>
        <taxon>Stramenopiles</taxon>
        <taxon>Ochrophyta</taxon>
        <taxon>Bacillariophyta</taxon>
        <taxon>Coscinodiscophyceae</taxon>
        <taxon>Chaetocerotophycidae</taxon>
        <taxon>Chaetocerotales</taxon>
        <taxon>Chaetocerotaceae</taxon>
        <taxon>Chaetoceros</taxon>
    </lineage>
</organism>
<reference evidence="1 2" key="1">
    <citation type="journal article" date="2021" name="Sci. Rep.">
        <title>The genome of the diatom Chaetoceros tenuissimus carries an ancient integrated fragment of an extant virus.</title>
        <authorList>
            <person name="Hongo Y."/>
            <person name="Kimura K."/>
            <person name="Takaki Y."/>
            <person name="Yoshida Y."/>
            <person name="Baba S."/>
            <person name="Kobayashi G."/>
            <person name="Nagasaki K."/>
            <person name="Hano T."/>
            <person name="Tomaru Y."/>
        </authorList>
    </citation>
    <scope>NUCLEOTIDE SEQUENCE [LARGE SCALE GENOMIC DNA]</scope>
    <source>
        <strain evidence="1 2">NIES-3715</strain>
    </source>
</reference>
<evidence type="ECO:0008006" key="3">
    <source>
        <dbReference type="Google" id="ProtNLM"/>
    </source>
</evidence>
<sequence length="279" mass="32672">MSVATVDGLVTLFYDGSKKLWNYELDEEWEDQLAEHHEDEDFSEWESWDLSNECKRYVRERQSWQQIIVVEGVTEITEATFSLCFNIQRVILASTVIQIHKFAFFRCTSLVYIKWSVNLEFIGYKSFDQCNFSSVFLPPTCRIVQLWAFAENKNLNIFNIPQDTEFEGFPFILSKFVEKCPFRNSPTLSYSADCEEANTWMKNINNHEDYALHRVCSSYRPLKEIIMSIIEKKGLGAFKTENSIGITPSQYLKENPYTDVTEQDIIHDYLMKMLGEVVV</sequence>
<comment type="caution">
    <text evidence="1">The sequence shown here is derived from an EMBL/GenBank/DDBJ whole genome shotgun (WGS) entry which is preliminary data.</text>
</comment>
<proteinExistence type="predicted"/>
<dbReference type="Gene3D" id="3.80.10.10">
    <property type="entry name" value="Ribonuclease Inhibitor"/>
    <property type="match status" value="1"/>
</dbReference>
<accession>A0AAD3CEA5</accession>
<dbReference type="Proteomes" id="UP001054902">
    <property type="component" value="Unassembled WGS sequence"/>
</dbReference>
<dbReference type="Pfam" id="PF13306">
    <property type="entry name" value="LRR_5"/>
    <property type="match status" value="1"/>
</dbReference>
<dbReference type="InterPro" id="IPR032675">
    <property type="entry name" value="LRR_dom_sf"/>
</dbReference>